<gene>
    <name evidence="3" type="primary">LOC100201593</name>
</gene>
<dbReference type="RefSeq" id="XP_065665242.1">
    <property type="nucleotide sequence ID" value="XM_065809170.1"/>
</dbReference>
<evidence type="ECO:0000313" key="2">
    <source>
        <dbReference type="Proteomes" id="UP001652625"/>
    </source>
</evidence>
<protein>
    <submittedName>
        <fullName evidence="3">Phosphatidylinositol N-acetylglucosaminyltransferase subunit Q</fullName>
    </submittedName>
</protein>
<keyword evidence="1" id="KW-0472">Membrane</keyword>
<keyword evidence="2" id="KW-1185">Reference proteome</keyword>
<feature type="transmembrane region" description="Helical" evidence="1">
    <location>
        <begin position="116"/>
        <end position="139"/>
    </location>
</feature>
<proteinExistence type="predicted"/>
<evidence type="ECO:0000256" key="1">
    <source>
        <dbReference type="SAM" id="Phobius"/>
    </source>
</evidence>
<dbReference type="PANTHER" id="PTHR21329">
    <property type="entry name" value="PHOSPHATIDYLINOSITOL N-ACETYLGLUCOSAMINYLTRANSFERASE SUBUNIT Q-RELATED"/>
    <property type="match status" value="1"/>
</dbReference>
<reference evidence="3" key="1">
    <citation type="submission" date="2025-08" db="UniProtKB">
        <authorList>
            <consortium name="RefSeq"/>
        </authorList>
    </citation>
    <scope>IDENTIFICATION</scope>
</reference>
<feature type="transmembrane region" description="Helical" evidence="1">
    <location>
        <begin position="151"/>
        <end position="176"/>
    </location>
</feature>
<dbReference type="GeneID" id="100201593"/>
<accession>A0ABM4CTI0</accession>
<dbReference type="InterPro" id="IPR007720">
    <property type="entry name" value="PigQ/GPI1"/>
</dbReference>
<dbReference type="GO" id="GO:0016757">
    <property type="term" value="F:glycosyltransferase activity"/>
    <property type="evidence" value="ECO:0007669"/>
    <property type="project" value="UniProtKB-KW"/>
</dbReference>
<keyword evidence="1" id="KW-1133">Transmembrane helix</keyword>
<dbReference type="PANTHER" id="PTHR21329:SF3">
    <property type="entry name" value="PHOSPHATIDYLINOSITOL N-ACETYLGLUCOSAMINYLTRANSFERASE SUBUNIT Q"/>
    <property type="match status" value="1"/>
</dbReference>
<keyword evidence="1" id="KW-0812">Transmembrane</keyword>
<keyword evidence="3" id="KW-0328">Glycosyltransferase</keyword>
<dbReference type="Pfam" id="PF05024">
    <property type="entry name" value="Gpi1"/>
    <property type="match status" value="1"/>
</dbReference>
<evidence type="ECO:0000313" key="3">
    <source>
        <dbReference type="RefSeq" id="XP_065665242.1"/>
    </source>
</evidence>
<feature type="transmembrane region" description="Helical" evidence="1">
    <location>
        <begin position="196"/>
        <end position="219"/>
    </location>
</feature>
<dbReference type="Proteomes" id="UP001652625">
    <property type="component" value="Chromosome 11"/>
</dbReference>
<keyword evidence="3" id="KW-0808">Transferase</keyword>
<organism evidence="2 3">
    <name type="scientific">Hydra vulgaris</name>
    <name type="common">Hydra</name>
    <name type="synonym">Hydra attenuata</name>
    <dbReference type="NCBI Taxonomy" id="6087"/>
    <lineage>
        <taxon>Eukaryota</taxon>
        <taxon>Metazoa</taxon>
        <taxon>Cnidaria</taxon>
        <taxon>Hydrozoa</taxon>
        <taxon>Hydroidolina</taxon>
        <taxon>Anthoathecata</taxon>
        <taxon>Aplanulata</taxon>
        <taxon>Hydridae</taxon>
        <taxon>Hydra</taxon>
    </lineage>
</organism>
<name>A0ABM4CTI0_HYDVU</name>
<feature type="transmembrane region" description="Helical" evidence="1">
    <location>
        <begin position="34"/>
        <end position="53"/>
    </location>
</feature>
<sequence>MSLYNIIVIFLNCSYAFEHLSKSRCFLRIKKKELLIDILLGISSCIILNLIGAESLGKHFFYFRCKTSESLQNLLTWLMGNPAGLKLNQELSHFLGNFFSCHVQIWMQYIDVIDDYFVPIVTFLIYSNCFGLTLFLSLVKDAINVLTLHIYCFYVYGAKLYSLQLYGLISLSRLFMGKKWNVLRCRLDSVTYEADQFILGTILFTTLMFLLPTTALYYVVFATLRMCVLVTQFSLTFFISIITDRSLEIETSNVCKLSPTYRLSFFEITDGLQKLLTGEILKPWSKWSNVSTDNKNIECL</sequence>